<feature type="binding site" evidence="7">
    <location>
        <position position="218"/>
    </location>
    <ligand>
        <name>Mg(2+)</name>
        <dbReference type="ChEBI" id="CHEBI:18420"/>
    </ligand>
</feature>
<feature type="binding site" evidence="6">
    <location>
        <position position="295"/>
    </location>
    <ligand>
        <name>substrate</name>
    </ligand>
</feature>
<keyword evidence="3 7" id="KW-0460">Magnesium</keyword>
<dbReference type="Proteomes" id="UP000319210">
    <property type="component" value="Unassembled WGS sequence"/>
</dbReference>
<feature type="binding site" evidence="7">
    <location>
        <position position="243"/>
    </location>
    <ligand>
        <name>Mg(2+)</name>
        <dbReference type="ChEBI" id="CHEBI:18420"/>
    </ligand>
</feature>
<dbReference type="EMBL" id="BJMM01000006">
    <property type="protein sequence ID" value="GEB49046.1"/>
    <property type="molecule type" value="Genomic_DNA"/>
</dbReference>
<dbReference type="AlphaFoldDB" id="A0A4Y3QUG5"/>
<comment type="cofactor">
    <cofactor evidence="7 8">
        <name>Mg(2+)</name>
        <dbReference type="ChEBI" id="CHEBI:18420"/>
    </cofactor>
    <text evidence="7 8">Binds 1 Mg(2+) ion per subunit.</text>
</comment>
<protein>
    <recommendedName>
        <fullName evidence="8">Dipeptide epimerase</fullName>
        <ecNumber evidence="8">5.1.1.-</ecNumber>
    </recommendedName>
</protein>
<feature type="binding site" evidence="6">
    <location>
        <position position="323"/>
    </location>
    <ligand>
        <name>substrate</name>
    </ligand>
</feature>
<evidence type="ECO:0000259" key="9">
    <source>
        <dbReference type="SMART" id="SM00922"/>
    </source>
</evidence>
<dbReference type="Gene3D" id="3.20.20.120">
    <property type="entry name" value="Enolase-like C-terminal domain"/>
    <property type="match status" value="1"/>
</dbReference>
<dbReference type="InterPro" id="IPR013341">
    <property type="entry name" value="Mandelate_racemase_N_dom"/>
</dbReference>
<feature type="binding site" evidence="6">
    <location>
        <position position="135"/>
    </location>
    <ligand>
        <name>substrate</name>
    </ligand>
</feature>
<feature type="binding site" evidence="6">
    <location>
        <position position="24"/>
    </location>
    <ligand>
        <name>substrate</name>
    </ligand>
</feature>
<dbReference type="SFLD" id="SFLDS00001">
    <property type="entry name" value="Enolase"/>
    <property type="match status" value="1"/>
</dbReference>
<name>A0A4Y3QUG5_STRCI</name>
<dbReference type="Pfam" id="PF13378">
    <property type="entry name" value="MR_MLE_C"/>
    <property type="match status" value="1"/>
</dbReference>
<evidence type="ECO:0000256" key="8">
    <source>
        <dbReference type="RuleBase" id="RU366006"/>
    </source>
</evidence>
<accession>A0A4Y3QUG5</accession>
<dbReference type="PANTHER" id="PTHR48073">
    <property type="entry name" value="O-SUCCINYLBENZOATE SYNTHASE-RELATED"/>
    <property type="match status" value="1"/>
</dbReference>
<dbReference type="SUPFAM" id="SSF51604">
    <property type="entry name" value="Enolase C-terminal domain-like"/>
    <property type="match status" value="1"/>
</dbReference>
<dbReference type="GO" id="GO:0046872">
    <property type="term" value="F:metal ion binding"/>
    <property type="evidence" value="ECO:0007669"/>
    <property type="project" value="UniProtKB-KW"/>
</dbReference>
<comment type="similarity">
    <text evidence="1 8">Belongs to the mandelate racemase/muconate lactonizing enzyme family.</text>
</comment>
<evidence type="ECO:0000256" key="5">
    <source>
        <dbReference type="PIRSR" id="PIRSR634603-1"/>
    </source>
</evidence>
<feature type="domain" description="Mandelate racemase/muconate lactonizing enzyme C-terminal" evidence="9">
    <location>
        <begin position="141"/>
        <end position="239"/>
    </location>
</feature>
<feature type="active site" description="Proton acceptor; specific for (S)-substrate epimerization" evidence="5">
    <location>
        <position position="267"/>
    </location>
</feature>
<dbReference type="InterPro" id="IPR036849">
    <property type="entry name" value="Enolase-like_C_sf"/>
</dbReference>
<dbReference type="SFLD" id="SFLDF00009">
    <property type="entry name" value="o-succinylbenzoate_synthase"/>
    <property type="match status" value="1"/>
</dbReference>
<dbReference type="Pfam" id="PF02746">
    <property type="entry name" value="MR_MLE_N"/>
    <property type="match status" value="1"/>
</dbReference>
<keyword evidence="4 8" id="KW-0413">Isomerase</keyword>
<feature type="binding site" evidence="6">
    <location>
        <position position="321"/>
    </location>
    <ligand>
        <name>substrate</name>
    </ligand>
</feature>
<comment type="caution">
    <text evidence="10">The sequence shown here is derived from an EMBL/GenBank/DDBJ whole genome shotgun (WGS) entry which is preliminary data.</text>
</comment>
<dbReference type="RefSeq" id="WP_141275275.1">
    <property type="nucleotide sequence ID" value="NZ_BJMM01000006.1"/>
</dbReference>
<keyword evidence="11" id="KW-1185">Reference proteome</keyword>
<gene>
    <name evidence="10" type="primary">ykfB</name>
    <name evidence="10" type="ORF">SCA03_15970</name>
</gene>
<sequence>MPVVELRTHRVRVPLHTPFSTAVRTVDHVEAVLVEARDEDGRSGWGEATENWRVTGASLAGIEAAVDGPLRAVVLGRDPDATEPLTRDVGRAVQGNQAARSAVDCALHDLAAVRLSVPLARLLGAGTLRVPTDVTLAAGPAERMRSAAEQRRSEGFDVLKIKLGDPGGDDLRRLKEIGAAVGPGVRLRIDANQGWTPKQAVRLIGEFEQTGLDIELVEQPVAAGDFDGMAYVTARTGVPVMADESVWSPADALRLIRTRGADLINIKLAKCGGLRPARQLMALAEAAGVGVVLGSMMETHVGTAATAALAATARPGGLLPDLDAAWWLSRPPVTGGMVYDGAELCLPDAPGLGITGLAHTA</sequence>
<evidence type="ECO:0000256" key="6">
    <source>
        <dbReference type="PIRSR" id="PIRSR634603-2"/>
    </source>
</evidence>
<proteinExistence type="inferred from homology"/>
<evidence type="ECO:0000256" key="3">
    <source>
        <dbReference type="ARBA" id="ARBA00022842"/>
    </source>
</evidence>
<dbReference type="InterPro" id="IPR013342">
    <property type="entry name" value="Mandelate_racemase_C"/>
</dbReference>
<evidence type="ECO:0000256" key="4">
    <source>
        <dbReference type="ARBA" id="ARBA00023235"/>
    </source>
</evidence>
<organism evidence="10 11">
    <name type="scientific">Streptomyces cacaoi</name>
    <dbReference type="NCBI Taxonomy" id="1898"/>
    <lineage>
        <taxon>Bacteria</taxon>
        <taxon>Bacillati</taxon>
        <taxon>Actinomycetota</taxon>
        <taxon>Actinomycetes</taxon>
        <taxon>Kitasatosporales</taxon>
        <taxon>Streptomycetaceae</taxon>
        <taxon>Streptomyces</taxon>
    </lineage>
</organism>
<dbReference type="SMART" id="SM00922">
    <property type="entry name" value="MR_MLE"/>
    <property type="match status" value="1"/>
</dbReference>
<dbReference type="SUPFAM" id="SSF54826">
    <property type="entry name" value="Enolase N-terminal domain-like"/>
    <property type="match status" value="1"/>
</dbReference>
<feature type="binding site" evidence="7">
    <location>
        <position position="190"/>
    </location>
    <ligand>
        <name>Mg(2+)</name>
        <dbReference type="ChEBI" id="CHEBI:18420"/>
    </ligand>
</feature>
<evidence type="ECO:0000256" key="2">
    <source>
        <dbReference type="ARBA" id="ARBA00022723"/>
    </source>
</evidence>
<dbReference type="OrthoDB" id="5241672at2"/>
<dbReference type="InterPro" id="IPR029017">
    <property type="entry name" value="Enolase-like_N"/>
</dbReference>
<feature type="binding site" evidence="6">
    <location>
        <position position="297"/>
    </location>
    <ligand>
        <name>substrate</name>
    </ligand>
</feature>
<dbReference type="SFLD" id="SFLDG00180">
    <property type="entry name" value="muconate_cycloisomerase"/>
    <property type="match status" value="1"/>
</dbReference>
<dbReference type="InterPro" id="IPR029065">
    <property type="entry name" value="Enolase_C-like"/>
</dbReference>
<dbReference type="PANTHER" id="PTHR48073:SF2">
    <property type="entry name" value="O-SUCCINYLBENZOATE SYNTHASE"/>
    <property type="match status" value="1"/>
</dbReference>
<reference evidence="10 11" key="1">
    <citation type="submission" date="2019-06" db="EMBL/GenBank/DDBJ databases">
        <title>Whole genome shotgun sequence of Streptomyces cacaoi subsp. cacaoi NBRC 12748.</title>
        <authorList>
            <person name="Hosoyama A."/>
            <person name="Uohara A."/>
            <person name="Ohji S."/>
            <person name="Ichikawa N."/>
        </authorList>
    </citation>
    <scope>NUCLEOTIDE SEQUENCE [LARGE SCALE GENOMIC DNA]</scope>
    <source>
        <strain evidence="10 11">NBRC 12748</strain>
    </source>
</reference>
<evidence type="ECO:0000313" key="10">
    <source>
        <dbReference type="EMBL" id="GEB49046.1"/>
    </source>
</evidence>
<feature type="binding site" evidence="6">
    <location>
        <position position="160"/>
    </location>
    <ligand>
        <name>substrate</name>
    </ligand>
</feature>
<feature type="active site" description="Proton acceptor; specific for (R)-substrate epimerization" evidence="5">
    <location>
        <position position="162"/>
    </location>
</feature>
<evidence type="ECO:0000313" key="11">
    <source>
        <dbReference type="Proteomes" id="UP000319210"/>
    </source>
</evidence>
<evidence type="ECO:0000256" key="7">
    <source>
        <dbReference type="PIRSR" id="PIRSR634603-3"/>
    </source>
</evidence>
<dbReference type="GO" id="GO:0016855">
    <property type="term" value="F:racemase and epimerase activity, acting on amino acids and derivatives"/>
    <property type="evidence" value="ECO:0007669"/>
    <property type="project" value="UniProtKB-UniRule"/>
</dbReference>
<evidence type="ECO:0000256" key="1">
    <source>
        <dbReference type="ARBA" id="ARBA00008031"/>
    </source>
</evidence>
<keyword evidence="2 7" id="KW-0479">Metal-binding</keyword>
<dbReference type="InterPro" id="IPR034603">
    <property type="entry name" value="Dipeptide_epimerase"/>
</dbReference>
<dbReference type="CDD" id="cd03319">
    <property type="entry name" value="L-Ala-DL-Glu_epimerase"/>
    <property type="match status" value="1"/>
</dbReference>
<dbReference type="EC" id="5.1.1.-" evidence="8"/>
<dbReference type="Gene3D" id="3.30.390.10">
    <property type="entry name" value="Enolase-like, N-terminal domain"/>
    <property type="match status" value="1"/>
</dbReference>